<dbReference type="EMBL" id="JBBPCC010000028">
    <property type="protein sequence ID" value="MEK8132314.1"/>
    <property type="molecule type" value="Genomic_DNA"/>
</dbReference>
<keyword evidence="1" id="KW-0472">Membrane</keyword>
<gene>
    <name evidence="2" type="ORF">WMW72_30885</name>
</gene>
<accession>A0ABU9DUD1</accession>
<feature type="transmembrane region" description="Helical" evidence="1">
    <location>
        <begin position="33"/>
        <end position="50"/>
    </location>
</feature>
<sequence length="52" mass="5683">MMKSIKLMILGVGFILAALFIQGTETNMIYGTEVFLAMIGAIVIVIGFFVKK</sequence>
<organism evidence="2 3">
    <name type="scientific">Paenibacillus filicis</name>
    <dbReference type="NCBI Taxonomy" id="669464"/>
    <lineage>
        <taxon>Bacteria</taxon>
        <taxon>Bacillati</taxon>
        <taxon>Bacillota</taxon>
        <taxon>Bacilli</taxon>
        <taxon>Bacillales</taxon>
        <taxon>Paenibacillaceae</taxon>
        <taxon>Paenibacillus</taxon>
    </lineage>
</organism>
<keyword evidence="3" id="KW-1185">Reference proteome</keyword>
<evidence type="ECO:0000256" key="1">
    <source>
        <dbReference type="SAM" id="Phobius"/>
    </source>
</evidence>
<keyword evidence="1" id="KW-0812">Transmembrane</keyword>
<protein>
    <recommendedName>
        <fullName evidence="4">DUF3188 domain-containing protein</fullName>
    </recommendedName>
</protein>
<name>A0ABU9DUD1_9BACL</name>
<proteinExistence type="predicted"/>
<evidence type="ECO:0000313" key="2">
    <source>
        <dbReference type="EMBL" id="MEK8132314.1"/>
    </source>
</evidence>
<evidence type="ECO:0008006" key="4">
    <source>
        <dbReference type="Google" id="ProtNLM"/>
    </source>
</evidence>
<keyword evidence="1" id="KW-1133">Transmembrane helix</keyword>
<evidence type="ECO:0000313" key="3">
    <source>
        <dbReference type="Proteomes" id="UP001469365"/>
    </source>
</evidence>
<dbReference type="RefSeq" id="WP_341419441.1">
    <property type="nucleotide sequence ID" value="NZ_JBBPCC010000028.1"/>
</dbReference>
<dbReference type="Proteomes" id="UP001469365">
    <property type="component" value="Unassembled WGS sequence"/>
</dbReference>
<reference evidence="2 3" key="1">
    <citation type="submission" date="2024-04" db="EMBL/GenBank/DDBJ databases">
        <title>draft genome sequnece of Paenibacillus filicis.</title>
        <authorList>
            <person name="Kim D.-U."/>
        </authorList>
    </citation>
    <scope>NUCLEOTIDE SEQUENCE [LARGE SCALE GENOMIC DNA]</scope>
    <source>
        <strain evidence="2 3">KACC14197</strain>
    </source>
</reference>
<comment type="caution">
    <text evidence="2">The sequence shown here is derived from an EMBL/GenBank/DDBJ whole genome shotgun (WGS) entry which is preliminary data.</text>
</comment>